<feature type="compositionally biased region" description="Low complexity" evidence="10">
    <location>
        <begin position="310"/>
        <end position="321"/>
    </location>
</feature>
<feature type="compositionally biased region" description="Polar residues" evidence="10">
    <location>
        <begin position="436"/>
        <end position="445"/>
    </location>
</feature>
<keyword evidence="3" id="KW-0963">Cytoplasm</keyword>
<evidence type="ECO:0000256" key="3">
    <source>
        <dbReference type="ARBA" id="ARBA00022490"/>
    </source>
</evidence>
<dbReference type="PANTHER" id="PTHR31169">
    <property type="entry name" value="OS05G0300700 PROTEIN"/>
    <property type="match status" value="1"/>
</dbReference>
<evidence type="ECO:0000256" key="4">
    <source>
        <dbReference type="ARBA" id="ARBA00022499"/>
    </source>
</evidence>
<dbReference type="GO" id="GO:0005737">
    <property type="term" value="C:cytoplasm"/>
    <property type="evidence" value="ECO:0007669"/>
    <property type="project" value="UniProtKB-SubCell"/>
</dbReference>
<feature type="region of interest" description="Disordered" evidence="10">
    <location>
        <begin position="40"/>
        <end position="73"/>
    </location>
</feature>
<keyword evidence="8" id="KW-0804">Transcription</keyword>
<comment type="subcellular location">
    <subcellularLocation>
        <location evidence="2">Cytoplasm</location>
    </subcellularLocation>
    <subcellularLocation>
        <location evidence="1">Nucleus</location>
    </subcellularLocation>
</comment>
<dbReference type="EMBL" id="HBIP01005357">
    <property type="protein sequence ID" value="CAE0487613.1"/>
    <property type="molecule type" value="Transcribed_RNA"/>
</dbReference>
<keyword evidence="6" id="KW-0832">Ubl conjugation</keyword>
<gene>
    <name evidence="12" type="ORF">DTER00134_LOCUS2659</name>
</gene>
<keyword evidence="5" id="KW-0597">Phosphoprotein</keyword>
<evidence type="ECO:0000256" key="1">
    <source>
        <dbReference type="ARBA" id="ARBA00004123"/>
    </source>
</evidence>
<dbReference type="InterPro" id="IPR018866">
    <property type="entry name" value="Znf-4CXXC_R1"/>
</dbReference>
<evidence type="ECO:0000256" key="5">
    <source>
        <dbReference type="ARBA" id="ARBA00022553"/>
    </source>
</evidence>
<dbReference type="GO" id="GO:0006355">
    <property type="term" value="P:regulation of DNA-templated transcription"/>
    <property type="evidence" value="ECO:0007669"/>
    <property type="project" value="InterPro"/>
</dbReference>
<evidence type="ECO:0000256" key="2">
    <source>
        <dbReference type="ARBA" id="ARBA00004496"/>
    </source>
</evidence>
<dbReference type="Pfam" id="PF10497">
    <property type="entry name" value="zf-4CXXC_R1"/>
    <property type="match status" value="1"/>
</dbReference>
<accession>A0A7S3QMR4</accession>
<dbReference type="GO" id="GO:0005634">
    <property type="term" value="C:nucleus"/>
    <property type="evidence" value="ECO:0007669"/>
    <property type="project" value="UniProtKB-SubCell"/>
</dbReference>
<dbReference type="PANTHER" id="PTHR31169:SF34">
    <property type="entry name" value="ZINC-FINGER DOMAIN-CONTAINING PROTEIN"/>
    <property type="match status" value="1"/>
</dbReference>
<keyword evidence="9" id="KW-0539">Nucleus</keyword>
<sequence length="445" mass="48151">MPSMEPSINEYEAERARRIAENKRVLEAIGVADAARELAAVQAPPAPAPRQAPRPRTPKASLHTERRRSSRVQNGKICYQEESFFKVLEDDGTAMLTQGPRIANTYLRKLTPEQVDRIRELHGVQAMQAYEEGREGGREVQEAVTQALIAARGNRKPVDSGRGVRIQGGRVYDSRHGITCHWCRQKTLDMHVTCSRAECGGGSRLPVTFCAACLANRHGEDQAKAAESGEWVCPPCRGTCGAGCVSCCNCGPCRRKLNLEPTRQLAQFAKSQGFGNVHDYLVHTVTGESFEAIQARKTRHPWGKWMAPREQQGQQVAGGEVTPQAETAGADASPAISHEAHQALAGSAVGVTNSAAAQEQQQQQQQFSGPAHDDSSMALEVTAEARAATPTQEEPPARKRGRPPACAAGMFQAVKPKVSQAQKKQKPAAGERRMTRSSAQAGAAR</sequence>
<feature type="compositionally biased region" description="Low complexity" evidence="10">
    <location>
        <begin position="355"/>
        <end position="366"/>
    </location>
</feature>
<protein>
    <recommendedName>
        <fullName evidence="11">Zinc-finger domain-containing protein</fullName>
    </recommendedName>
</protein>
<keyword evidence="4" id="KW-1017">Isopeptide bond</keyword>
<feature type="region of interest" description="Disordered" evidence="10">
    <location>
        <begin position="352"/>
        <end position="445"/>
    </location>
</feature>
<evidence type="ECO:0000256" key="8">
    <source>
        <dbReference type="ARBA" id="ARBA00023163"/>
    </source>
</evidence>
<feature type="region of interest" description="Disordered" evidence="10">
    <location>
        <begin position="301"/>
        <end position="334"/>
    </location>
</feature>
<evidence type="ECO:0000313" key="12">
    <source>
        <dbReference type="EMBL" id="CAE0487613.1"/>
    </source>
</evidence>
<name>A0A7S3QMR4_DUNTE</name>
<keyword evidence="7" id="KW-0805">Transcription regulation</keyword>
<reference evidence="12" key="1">
    <citation type="submission" date="2021-01" db="EMBL/GenBank/DDBJ databases">
        <authorList>
            <person name="Corre E."/>
            <person name="Pelletier E."/>
            <person name="Niang G."/>
            <person name="Scheremetjew M."/>
            <person name="Finn R."/>
            <person name="Kale V."/>
            <person name="Holt S."/>
            <person name="Cochrane G."/>
            <person name="Meng A."/>
            <person name="Brown T."/>
            <person name="Cohen L."/>
        </authorList>
    </citation>
    <scope>NUCLEOTIDE SEQUENCE</scope>
    <source>
        <strain evidence="12">CCMP1320</strain>
    </source>
</reference>
<dbReference type="InterPro" id="IPR040221">
    <property type="entry name" value="CDCA7/CDA7L"/>
</dbReference>
<evidence type="ECO:0000256" key="6">
    <source>
        <dbReference type="ARBA" id="ARBA00022843"/>
    </source>
</evidence>
<feature type="domain" description="Zinc-finger" evidence="11">
    <location>
        <begin position="172"/>
        <end position="281"/>
    </location>
</feature>
<evidence type="ECO:0000256" key="9">
    <source>
        <dbReference type="ARBA" id="ARBA00023242"/>
    </source>
</evidence>
<evidence type="ECO:0000256" key="10">
    <source>
        <dbReference type="SAM" id="MobiDB-lite"/>
    </source>
</evidence>
<organism evidence="12">
    <name type="scientific">Dunaliella tertiolecta</name>
    <name type="common">Green alga</name>
    <dbReference type="NCBI Taxonomy" id="3047"/>
    <lineage>
        <taxon>Eukaryota</taxon>
        <taxon>Viridiplantae</taxon>
        <taxon>Chlorophyta</taxon>
        <taxon>core chlorophytes</taxon>
        <taxon>Chlorophyceae</taxon>
        <taxon>CS clade</taxon>
        <taxon>Chlamydomonadales</taxon>
        <taxon>Dunaliellaceae</taxon>
        <taxon>Dunaliella</taxon>
    </lineage>
</organism>
<proteinExistence type="predicted"/>
<dbReference type="AlphaFoldDB" id="A0A7S3QMR4"/>
<evidence type="ECO:0000259" key="11">
    <source>
        <dbReference type="Pfam" id="PF10497"/>
    </source>
</evidence>
<evidence type="ECO:0000256" key="7">
    <source>
        <dbReference type="ARBA" id="ARBA00023015"/>
    </source>
</evidence>